<accession>A0A4Q0A002</accession>
<dbReference type="GO" id="GO:0000994">
    <property type="term" value="F:RNA polymerase III core binding"/>
    <property type="evidence" value="ECO:0007669"/>
    <property type="project" value="TreeGrafter"/>
</dbReference>
<dbReference type="GO" id="GO:0005634">
    <property type="term" value="C:nucleus"/>
    <property type="evidence" value="ECO:0007669"/>
    <property type="project" value="TreeGrafter"/>
</dbReference>
<gene>
    <name evidence="1" type="ORF">BJ085DRAFT_220</name>
</gene>
<dbReference type="PIRSF" id="PIRSF037240">
    <property type="entry name" value="RNA_polIII_Trep_MAF1"/>
    <property type="match status" value="1"/>
</dbReference>
<dbReference type="Proteomes" id="UP000268162">
    <property type="component" value="Unassembled WGS sequence"/>
</dbReference>
<sequence length="194" mass="22428">MKYLDIADFNIINPVLSFETSGENRVNGRLEAYSCKFAGADKKLYKFFENKFQEDLLEASSLSPEQSLSHMTSPFGPLTETSSRKVLFYLIATLNASFPDYDFRFITKEQFTHEPDAMSVINSINSTLFTAGNTTAIQRYRLWEVVDKVIDLQECSVYSYQPEGDSDPFAENGSIWSFHYFFFNRHLKRVVYFS</sequence>
<protein>
    <submittedName>
        <fullName evidence="1">Repressor of RNA polymerase III transcription Maf1</fullName>
    </submittedName>
</protein>
<dbReference type="Pfam" id="PF09174">
    <property type="entry name" value="Maf1"/>
    <property type="match status" value="1"/>
</dbReference>
<reference evidence="2" key="1">
    <citation type="journal article" date="2018" name="Nat. Microbiol.">
        <title>Leveraging single-cell genomics to expand the fungal tree of life.</title>
        <authorList>
            <person name="Ahrendt S.R."/>
            <person name="Quandt C.A."/>
            <person name="Ciobanu D."/>
            <person name="Clum A."/>
            <person name="Salamov A."/>
            <person name="Andreopoulos B."/>
            <person name="Cheng J.F."/>
            <person name="Woyke T."/>
            <person name="Pelin A."/>
            <person name="Henrissat B."/>
            <person name="Reynolds N.K."/>
            <person name="Benny G.L."/>
            <person name="Smith M.E."/>
            <person name="James T.Y."/>
            <person name="Grigoriev I.V."/>
        </authorList>
    </citation>
    <scope>NUCLEOTIDE SEQUENCE [LARGE SCALE GENOMIC DNA]</scope>
    <source>
        <strain evidence="2">RSA 468</strain>
    </source>
</reference>
<evidence type="ECO:0000313" key="2">
    <source>
        <dbReference type="Proteomes" id="UP000268162"/>
    </source>
</evidence>
<dbReference type="PANTHER" id="PTHR22504">
    <property type="entry name" value="REPRESSOR OF RNA POLYMERASE III TRANSCRIPTION MAF1"/>
    <property type="match status" value="1"/>
</dbReference>
<name>A0A4Q0A002_9FUNG</name>
<proteinExistence type="predicted"/>
<dbReference type="EMBL" id="ML002274">
    <property type="protein sequence ID" value="RKP39386.1"/>
    <property type="molecule type" value="Genomic_DNA"/>
</dbReference>
<dbReference type="GO" id="GO:0016480">
    <property type="term" value="P:negative regulation of transcription by RNA polymerase III"/>
    <property type="evidence" value="ECO:0007669"/>
    <property type="project" value="InterPro"/>
</dbReference>
<dbReference type="InterPro" id="IPR015257">
    <property type="entry name" value="Maf1"/>
</dbReference>
<dbReference type="STRING" id="215637.A0A4Q0A002"/>
<dbReference type="Gene3D" id="3.40.1000.50">
    <property type="entry name" value="Repressor of RNA polymerase III transcription Maf1"/>
    <property type="match status" value="1"/>
</dbReference>
<feature type="non-terminal residue" evidence="1">
    <location>
        <position position="194"/>
    </location>
</feature>
<dbReference type="InterPro" id="IPR038564">
    <property type="entry name" value="Maf1_sf"/>
</dbReference>
<keyword evidence="2" id="KW-1185">Reference proteome</keyword>
<dbReference type="AlphaFoldDB" id="A0A4Q0A002"/>
<dbReference type="PANTHER" id="PTHR22504:SF0">
    <property type="entry name" value="REPRESSOR OF RNA POLYMERASE III TRANSCRIPTION MAF1 HOMOLOG"/>
    <property type="match status" value="1"/>
</dbReference>
<evidence type="ECO:0000313" key="1">
    <source>
        <dbReference type="EMBL" id="RKP39386.1"/>
    </source>
</evidence>
<organism evidence="1 2">
    <name type="scientific">Dimargaris cristalligena</name>
    <dbReference type="NCBI Taxonomy" id="215637"/>
    <lineage>
        <taxon>Eukaryota</taxon>
        <taxon>Fungi</taxon>
        <taxon>Fungi incertae sedis</taxon>
        <taxon>Zoopagomycota</taxon>
        <taxon>Kickxellomycotina</taxon>
        <taxon>Dimargaritomycetes</taxon>
        <taxon>Dimargaritales</taxon>
        <taxon>Dimargaritaceae</taxon>
        <taxon>Dimargaris</taxon>
    </lineage>
</organism>